<comment type="caution">
    <text evidence="3">The sequence shown here is derived from an EMBL/GenBank/DDBJ whole genome shotgun (WGS) entry which is preliminary data.</text>
</comment>
<dbReference type="RefSeq" id="WP_169505339.1">
    <property type="nucleotide sequence ID" value="NZ_JABBPN010000010.1"/>
</dbReference>
<keyword evidence="4" id="KW-1185">Reference proteome</keyword>
<keyword evidence="1" id="KW-0472">Membrane</keyword>
<organism evidence="3 4">
    <name type="scientific">Paenibacillus lemnae</name>
    <dbReference type="NCBI Taxonomy" id="1330551"/>
    <lineage>
        <taxon>Bacteria</taxon>
        <taxon>Bacillati</taxon>
        <taxon>Bacillota</taxon>
        <taxon>Bacilli</taxon>
        <taxon>Bacillales</taxon>
        <taxon>Paenibacillaceae</taxon>
        <taxon>Paenibacillus</taxon>
    </lineage>
</organism>
<reference evidence="3 4" key="1">
    <citation type="submission" date="2020-04" db="EMBL/GenBank/DDBJ databases">
        <title>Paenibacillus algicola sp. nov., a novel marine bacterium producing alginate lyase.</title>
        <authorList>
            <person name="Huang H."/>
        </authorList>
    </citation>
    <scope>NUCLEOTIDE SEQUENCE [LARGE SCALE GENOMIC DNA]</scope>
    <source>
        <strain evidence="3 4">L7-75</strain>
    </source>
</reference>
<proteinExistence type="predicted"/>
<dbReference type="InterPro" id="IPR025874">
    <property type="entry name" value="DZR"/>
</dbReference>
<evidence type="ECO:0000313" key="3">
    <source>
        <dbReference type="EMBL" id="NMO96555.1"/>
    </source>
</evidence>
<dbReference type="Proteomes" id="UP000565468">
    <property type="component" value="Unassembled WGS sequence"/>
</dbReference>
<sequence>MAVKICPSCGEGNKEHAVICIVCGTSLKQASLQGTLNADKEMDTSLYGSRRTSKVCSHCREPLEEGAMKCKYCGTLASRAAGRESHNHHIEVLPPVPDNTAMTLIMISTILIPITGLIIGGVASFNDDQDKRDSGKMLLFLGLAILVIQIILFFIFT</sequence>
<accession>A0A848M790</accession>
<evidence type="ECO:0000259" key="2">
    <source>
        <dbReference type="Pfam" id="PF12773"/>
    </source>
</evidence>
<feature type="domain" description="DZANK-type" evidence="2">
    <location>
        <begin position="6"/>
        <end position="74"/>
    </location>
</feature>
<gene>
    <name evidence="3" type="ORF">HII30_12305</name>
</gene>
<dbReference type="EMBL" id="JABBPN010000010">
    <property type="protein sequence ID" value="NMO96555.1"/>
    <property type="molecule type" value="Genomic_DNA"/>
</dbReference>
<evidence type="ECO:0000256" key="1">
    <source>
        <dbReference type="SAM" id="Phobius"/>
    </source>
</evidence>
<protein>
    <recommendedName>
        <fullName evidence="2">DZANK-type domain-containing protein</fullName>
    </recommendedName>
</protein>
<feature type="transmembrane region" description="Helical" evidence="1">
    <location>
        <begin position="137"/>
        <end position="156"/>
    </location>
</feature>
<dbReference type="Pfam" id="PF12773">
    <property type="entry name" value="DZR"/>
    <property type="match status" value="1"/>
</dbReference>
<name>A0A848M790_PAELE</name>
<evidence type="ECO:0000313" key="4">
    <source>
        <dbReference type="Proteomes" id="UP000565468"/>
    </source>
</evidence>
<dbReference type="AlphaFoldDB" id="A0A848M790"/>
<keyword evidence="1" id="KW-0812">Transmembrane</keyword>
<feature type="transmembrane region" description="Helical" evidence="1">
    <location>
        <begin position="101"/>
        <end position="125"/>
    </location>
</feature>
<keyword evidence="1" id="KW-1133">Transmembrane helix</keyword>